<gene>
    <name evidence="4" type="ORF">FOMPIDRAFT_127793</name>
</gene>
<name>S8EFM3_FOMSC</name>
<dbReference type="FunCoup" id="S8EFM3">
    <property type="interactions" value="10"/>
</dbReference>
<keyword evidence="1" id="KW-0378">Hydrolase</keyword>
<evidence type="ECO:0000256" key="1">
    <source>
        <dbReference type="ARBA" id="ARBA00022806"/>
    </source>
</evidence>
<dbReference type="GO" id="GO:0005759">
    <property type="term" value="C:mitochondrial matrix"/>
    <property type="evidence" value="ECO:0007669"/>
    <property type="project" value="TreeGrafter"/>
</dbReference>
<dbReference type="GO" id="GO:0000403">
    <property type="term" value="F:Y-form DNA binding"/>
    <property type="evidence" value="ECO:0007669"/>
    <property type="project" value="TreeGrafter"/>
</dbReference>
<dbReference type="SMART" id="SM00487">
    <property type="entry name" value="DEXDc"/>
    <property type="match status" value="1"/>
</dbReference>
<reference evidence="4 5" key="1">
    <citation type="journal article" date="2012" name="Science">
        <title>The Paleozoic origin of enzymatic lignin decomposition reconstructed from 31 fungal genomes.</title>
        <authorList>
            <person name="Floudas D."/>
            <person name="Binder M."/>
            <person name="Riley R."/>
            <person name="Barry K."/>
            <person name="Blanchette R.A."/>
            <person name="Henrissat B."/>
            <person name="Martinez A.T."/>
            <person name="Otillar R."/>
            <person name="Spatafora J.W."/>
            <person name="Yadav J.S."/>
            <person name="Aerts A."/>
            <person name="Benoit I."/>
            <person name="Boyd A."/>
            <person name="Carlson A."/>
            <person name="Copeland A."/>
            <person name="Coutinho P.M."/>
            <person name="de Vries R.P."/>
            <person name="Ferreira P."/>
            <person name="Findley K."/>
            <person name="Foster B."/>
            <person name="Gaskell J."/>
            <person name="Glotzer D."/>
            <person name="Gorecki P."/>
            <person name="Heitman J."/>
            <person name="Hesse C."/>
            <person name="Hori C."/>
            <person name="Igarashi K."/>
            <person name="Jurgens J.A."/>
            <person name="Kallen N."/>
            <person name="Kersten P."/>
            <person name="Kohler A."/>
            <person name="Kuees U."/>
            <person name="Kumar T.K.A."/>
            <person name="Kuo A."/>
            <person name="LaButti K."/>
            <person name="Larrondo L.F."/>
            <person name="Lindquist E."/>
            <person name="Ling A."/>
            <person name="Lombard V."/>
            <person name="Lucas S."/>
            <person name="Lundell T."/>
            <person name="Martin R."/>
            <person name="McLaughlin D.J."/>
            <person name="Morgenstern I."/>
            <person name="Morin E."/>
            <person name="Murat C."/>
            <person name="Nagy L.G."/>
            <person name="Nolan M."/>
            <person name="Ohm R.A."/>
            <person name="Patyshakuliyeva A."/>
            <person name="Rokas A."/>
            <person name="Ruiz-Duenas F.J."/>
            <person name="Sabat G."/>
            <person name="Salamov A."/>
            <person name="Samejima M."/>
            <person name="Schmutz J."/>
            <person name="Slot J.C."/>
            <person name="St John F."/>
            <person name="Stenlid J."/>
            <person name="Sun H."/>
            <person name="Sun S."/>
            <person name="Syed K."/>
            <person name="Tsang A."/>
            <person name="Wiebenga A."/>
            <person name="Young D."/>
            <person name="Pisabarro A."/>
            <person name="Eastwood D.C."/>
            <person name="Martin F."/>
            <person name="Cullen D."/>
            <person name="Grigoriev I.V."/>
            <person name="Hibbett D.S."/>
        </authorList>
    </citation>
    <scope>NUCLEOTIDE SEQUENCE</scope>
    <source>
        <strain evidence="5">FP-58527</strain>
    </source>
</reference>
<dbReference type="GO" id="GO:0032042">
    <property type="term" value="P:mitochondrial DNA metabolic process"/>
    <property type="evidence" value="ECO:0007669"/>
    <property type="project" value="TreeGrafter"/>
</dbReference>
<dbReference type="PROSITE" id="PS51192">
    <property type="entry name" value="HELICASE_ATP_BIND_1"/>
    <property type="match status" value="1"/>
</dbReference>
<dbReference type="HOGENOM" id="CLU_014765_0_1_1"/>
<dbReference type="Pfam" id="PF04851">
    <property type="entry name" value="ResIII"/>
    <property type="match status" value="1"/>
</dbReference>
<dbReference type="Pfam" id="PF00271">
    <property type="entry name" value="Helicase_C"/>
    <property type="match status" value="1"/>
</dbReference>
<evidence type="ECO:0000259" key="3">
    <source>
        <dbReference type="PROSITE" id="PS51194"/>
    </source>
</evidence>
<dbReference type="SUPFAM" id="SSF52540">
    <property type="entry name" value="P-loop containing nucleoside triphosphate hydrolases"/>
    <property type="match status" value="1"/>
</dbReference>
<dbReference type="CDD" id="cd18799">
    <property type="entry name" value="SF2_C_EcoAI-like"/>
    <property type="match status" value="1"/>
</dbReference>
<keyword evidence="1" id="KW-0067">ATP-binding</keyword>
<dbReference type="eggNOG" id="ENOG502QT4U">
    <property type="taxonomic scope" value="Eukaryota"/>
</dbReference>
<dbReference type="GO" id="GO:0036121">
    <property type="term" value="F:double-stranded DNA helicase activity"/>
    <property type="evidence" value="ECO:0007669"/>
    <property type="project" value="TreeGrafter"/>
</dbReference>
<keyword evidence="1" id="KW-0547">Nucleotide-binding</keyword>
<organism evidence="4 5">
    <name type="scientific">Fomitopsis schrenkii</name>
    <name type="common">Brown rot fungus</name>
    <dbReference type="NCBI Taxonomy" id="2126942"/>
    <lineage>
        <taxon>Eukaryota</taxon>
        <taxon>Fungi</taxon>
        <taxon>Dikarya</taxon>
        <taxon>Basidiomycota</taxon>
        <taxon>Agaricomycotina</taxon>
        <taxon>Agaricomycetes</taxon>
        <taxon>Polyporales</taxon>
        <taxon>Fomitopsis</taxon>
    </lineage>
</organism>
<dbReference type="GO" id="GO:0005524">
    <property type="term" value="F:ATP binding"/>
    <property type="evidence" value="ECO:0007669"/>
    <property type="project" value="InterPro"/>
</dbReference>
<dbReference type="EMBL" id="KE504128">
    <property type="protein sequence ID" value="EPT03852.1"/>
    <property type="molecule type" value="Genomic_DNA"/>
</dbReference>
<dbReference type="GO" id="GO:0016787">
    <property type="term" value="F:hydrolase activity"/>
    <property type="evidence" value="ECO:0007669"/>
    <property type="project" value="InterPro"/>
</dbReference>
<dbReference type="InterPro" id="IPR006935">
    <property type="entry name" value="Helicase/UvrB_N"/>
</dbReference>
<feature type="domain" description="Helicase C-terminal" evidence="3">
    <location>
        <begin position="273"/>
        <end position="450"/>
    </location>
</feature>
<sequence length="671" mass="75095">MLCLVRRALKAVDAQRRVYSVPASSVVLRPYQESSIDACLDALKSGSSRIGVSLPTGSGKTTVFISLLDRIKPPPENRHASRALVVVNSIELARQAAAQAEKLHPDWSVEIEQGSKHHASGDADLTVATYQTLLRKERLAKFKPDGLKAIIVDEAHHAAAPSYRRILSHFHPAIRHPDEEEQPPATKHTIAVLGFSATFSRHDGLALGSVFERIVYHRDFLDMIKEQWLCNVQFTCVRANIDLSQVTVNSHTGDFNPTSLAHVINTPTINKLLLQTWFDRAADRKSTLIFCVNLEHVYHLTETFRQAGIDARYVYSRTPATERRALVESFKKGEFPVLINCAVLTEGADIPNIDCVIVARPTRSRNVFAQMIGRGMRLSPDTGKQDCRVIDFVDSQNRVSGVVSVPTLLGLDPSEIIDDESLTSLEERVTQERVEEGERARSVPDIPDPKSVTYVDYEDPFSFVDDAFGAPHIRKLSQYAWLGLGGDAYLLECLGKGFVRVEQTESDTGDTQWTVHFTPPTLPMFTALKMKISPYQKARIILTAQTLDEAIRGADTFVQKKVIPGPQLTGLRRTARWRREPATDSQKTIIARRRLAQPKRLAARQENDRLFSLTKGEAANILTRLRHGAMSRYDKKMKANARTQAARAKEDIRKAREHVQVGPLNQRIIKA</sequence>
<dbReference type="InterPro" id="IPR014001">
    <property type="entry name" value="Helicase_ATP-bd"/>
</dbReference>
<accession>S8EFM3</accession>
<evidence type="ECO:0000313" key="4">
    <source>
        <dbReference type="EMBL" id="EPT03852.1"/>
    </source>
</evidence>
<keyword evidence="1" id="KW-0347">Helicase</keyword>
<dbReference type="SMART" id="SM00490">
    <property type="entry name" value="HELICc"/>
    <property type="match status" value="1"/>
</dbReference>
<dbReference type="InterPro" id="IPR027417">
    <property type="entry name" value="P-loop_NTPase"/>
</dbReference>
<evidence type="ECO:0008006" key="6">
    <source>
        <dbReference type="Google" id="ProtNLM"/>
    </source>
</evidence>
<evidence type="ECO:0000259" key="2">
    <source>
        <dbReference type="PROSITE" id="PS51192"/>
    </source>
</evidence>
<dbReference type="GO" id="GO:0070125">
    <property type="term" value="P:mitochondrial translational elongation"/>
    <property type="evidence" value="ECO:0007669"/>
    <property type="project" value="TreeGrafter"/>
</dbReference>
<dbReference type="Gene3D" id="3.40.50.300">
    <property type="entry name" value="P-loop containing nucleotide triphosphate hydrolases"/>
    <property type="match status" value="2"/>
</dbReference>
<dbReference type="InterPro" id="IPR001650">
    <property type="entry name" value="Helicase_C-like"/>
</dbReference>
<dbReference type="AlphaFoldDB" id="S8EFM3"/>
<dbReference type="PROSITE" id="PS51194">
    <property type="entry name" value="HELICASE_CTER"/>
    <property type="match status" value="1"/>
</dbReference>
<proteinExistence type="predicted"/>
<dbReference type="GO" id="GO:0061749">
    <property type="term" value="F:forked DNA-dependent helicase activity"/>
    <property type="evidence" value="ECO:0007669"/>
    <property type="project" value="TreeGrafter"/>
</dbReference>
<dbReference type="PANTHER" id="PTHR47396:SF1">
    <property type="entry name" value="ATP-DEPENDENT HELICASE IRC3-RELATED"/>
    <property type="match status" value="1"/>
</dbReference>
<dbReference type="PANTHER" id="PTHR47396">
    <property type="entry name" value="TYPE I RESTRICTION ENZYME ECOKI R PROTEIN"/>
    <property type="match status" value="1"/>
</dbReference>
<dbReference type="CDD" id="cd18032">
    <property type="entry name" value="DEXHc_RE_I_III_res"/>
    <property type="match status" value="1"/>
</dbReference>
<keyword evidence="5" id="KW-1185">Reference proteome</keyword>
<dbReference type="Proteomes" id="UP000015241">
    <property type="component" value="Unassembled WGS sequence"/>
</dbReference>
<dbReference type="STRING" id="743788.S8EFM3"/>
<evidence type="ECO:0000313" key="5">
    <source>
        <dbReference type="Proteomes" id="UP000015241"/>
    </source>
</evidence>
<feature type="domain" description="Helicase ATP-binding" evidence="2">
    <location>
        <begin position="41"/>
        <end position="217"/>
    </location>
</feature>
<dbReference type="InParanoid" id="S8EFM3"/>
<protein>
    <recommendedName>
        <fullName evidence="6">P-loop containing nucleoside triphosphate hydrolase protein</fullName>
    </recommendedName>
</protein>
<dbReference type="InterPro" id="IPR050742">
    <property type="entry name" value="Helicase_Restrict-Modif_Enz"/>
</dbReference>
<dbReference type="OrthoDB" id="270584at2759"/>